<dbReference type="EMBL" id="FMZH01000009">
    <property type="protein sequence ID" value="SDD89608.1"/>
    <property type="molecule type" value="Genomic_DNA"/>
</dbReference>
<proteinExistence type="predicted"/>
<dbReference type="STRING" id="390242.SAMN04488024_10915"/>
<gene>
    <name evidence="1" type="ORF">SAMN04488024_10915</name>
</gene>
<evidence type="ECO:0000313" key="1">
    <source>
        <dbReference type="EMBL" id="SDD89608.1"/>
    </source>
</evidence>
<sequence>MSYSNRNQMVKCLNEIVVPALRNLDFKGSFPHFRRIKDDRINLLTFQFDRSGGGFVIEIANCRSDGVTTAWGLEIKPNKVTAHDVNKRKRIQSNMDTTSSLTDDWFRYDKEFLFGLVNVYKKLCKEVLHRIPIAEDYWQNGEVND</sequence>
<dbReference type="AlphaFoldDB" id="A0A1G6YGV5"/>
<dbReference type="RefSeq" id="WP_090771085.1">
    <property type="nucleotide sequence ID" value="NZ_FMZH01000009.1"/>
</dbReference>
<reference evidence="2" key="1">
    <citation type="submission" date="2016-10" db="EMBL/GenBank/DDBJ databases">
        <authorList>
            <person name="Varghese N."/>
            <person name="Submissions S."/>
        </authorList>
    </citation>
    <scope>NUCLEOTIDE SEQUENCE [LARGE SCALE GENOMIC DNA]</scope>
    <source>
        <strain evidence="2">DSM 18609</strain>
    </source>
</reference>
<dbReference type="Proteomes" id="UP000199455">
    <property type="component" value="Unassembled WGS sequence"/>
</dbReference>
<accession>A0A1G6YGV5</accession>
<evidence type="ECO:0008006" key="3">
    <source>
        <dbReference type="Google" id="ProtNLM"/>
    </source>
</evidence>
<dbReference type="InterPro" id="IPR025412">
    <property type="entry name" value="DUF4304"/>
</dbReference>
<name>A0A1G6YGV5_9SPHI</name>
<organism evidence="1 2">
    <name type="scientific">Pedobacter soli</name>
    <dbReference type="NCBI Taxonomy" id="390242"/>
    <lineage>
        <taxon>Bacteria</taxon>
        <taxon>Pseudomonadati</taxon>
        <taxon>Bacteroidota</taxon>
        <taxon>Sphingobacteriia</taxon>
        <taxon>Sphingobacteriales</taxon>
        <taxon>Sphingobacteriaceae</taxon>
        <taxon>Pedobacter</taxon>
    </lineage>
</organism>
<dbReference type="Pfam" id="PF14137">
    <property type="entry name" value="DUF4304"/>
    <property type="match status" value="1"/>
</dbReference>
<keyword evidence="2" id="KW-1185">Reference proteome</keyword>
<protein>
    <recommendedName>
        <fullName evidence="3">DUF4304 domain-containing protein</fullName>
    </recommendedName>
</protein>
<evidence type="ECO:0000313" key="2">
    <source>
        <dbReference type="Proteomes" id="UP000199455"/>
    </source>
</evidence>